<dbReference type="EMBL" id="CP020028">
    <property type="protein sequence ID" value="ASR47856.1"/>
    <property type="molecule type" value="Genomic_DNA"/>
</dbReference>
<keyword evidence="2" id="KW-1185">Reference proteome</keyword>
<dbReference type="KEGG" id="pkb:B4V02_14775"/>
<organism evidence="1 2">
    <name type="scientific">Paenibacillus kribbensis</name>
    <dbReference type="NCBI Taxonomy" id="172713"/>
    <lineage>
        <taxon>Bacteria</taxon>
        <taxon>Bacillati</taxon>
        <taxon>Bacillota</taxon>
        <taxon>Bacilli</taxon>
        <taxon>Bacillales</taxon>
        <taxon>Paenibacillaceae</taxon>
        <taxon>Paenibacillus</taxon>
    </lineage>
</organism>
<sequence length="291" mass="32159">MSILDHKIDFAVVLSVAKANPNGDPLNGNRPRQNYDGFGEISDVALKRKIRNRLQDMGESIFVQSNDRKSDSFSSLRERAEANPELGKIFKSKEGSSEEFARMACQEWMDVRSFGQVFAFKAVGKGAGVSVGVRGPVSIHTATSVLPIDITSMQITKSVNSEPGSEKGSDTMGMKHRVDFGVYVFKGSINTQLAEKTGFTNEDAAKIREALISLFENDVSSARPDGSMEVHKVYWWEHNSKLGKYSSAKVHRSLEVKPKENVNAADKSFDTHYECILTPLEGLEVQEYAGL</sequence>
<dbReference type="Pfam" id="PF05107">
    <property type="entry name" value="Cas_Cas7"/>
    <property type="match status" value="1"/>
</dbReference>
<dbReference type="NCBIfam" id="TIGR02589">
    <property type="entry name" value="cas_Csd2"/>
    <property type="match status" value="1"/>
</dbReference>
<dbReference type="AlphaFoldDB" id="A0A222WP08"/>
<dbReference type="OrthoDB" id="9776792at2"/>
<dbReference type="InterPro" id="IPR013418">
    <property type="entry name" value="CRISPR-assoc_prot_Cas7/Csd2"/>
</dbReference>
<dbReference type="RefSeq" id="WP_094155400.1">
    <property type="nucleotide sequence ID" value="NZ_CP020028.1"/>
</dbReference>
<dbReference type="NCBIfam" id="TIGR01595">
    <property type="entry name" value="cas_CT1132"/>
    <property type="match status" value="1"/>
</dbReference>
<gene>
    <name evidence="1" type="ORF">B4V02_14775</name>
</gene>
<dbReference type="GO" id="GO:0043571">
    <property type="term" value="P:maintenance of CRISPR repeat elements"/>
    <property type="evidence" value="ECO:0007669"/>
    <property type="project" value="InterPro"/>
</dbReference>
<protein>
    <submittedName>
        <fullName evidence="1">Type I-C CRISPR-associated protein Cas7/Csd2</fullName>
    </submittedName>
</protein>
<evidence type="ECO:0000313" key="2">
    <source>
        <dbReference type="Proteomes" id="UP000214666"/>
    </source>
</evidence>
<name>A0A222WP08_9BACL</name>
<dbReference type="STRING" id="172713.GCA_001705305_01715"/>
<evidence type="ECO:0000313" key="1">
    <source>
        <dbReference type="EMBL" id="ASR47856.1"/>
    </source>
</evidence>
<dbReference type="Proteomes" id="UP000214666">
    <property type="component" value="Chromosome"/>
</dbReference>
<accession>A0A222WP08</accession>
<reference evidence="1 2" key="1">
    <citation type="submission" date="2017-03" db="EMBL/GenBank/DDBJ databases">
        <title>Complete genome sequence of Paenibacillus Kribbensis producing bioflocculants.</title>
        <authorList>
            <person name="Lee H.-G."/>
            <person name="Oh H.-M."/>
        </authorList>
    </citation>
    <scope>NUCLEOTIDE SEQUENCE [LARGE SCALE GENOMIC DNA]</scope>
    <source>
        <strain evidence="1 2">AM49</strain>
    </source>
</reference>
<proteinExistence type="predicted"/>
<dbReference type="InterPro" id="IPR006482">
    <property type="entry name" value="Cas7_Csh2/Csh2"/>
</dbReference>